<evidence type="ECO:0000313" key="1">
    <source>
        <dbReference type="EMBL" id="ABL61011.1"/>
    </source>
</evidence>
<accession>A4GIK1</accession>
<protein>
    <submittedName>
        <fullName evidence="1">Lycopene cyclase CrtY</fullName>
    </submittedName>
</protein>
<proteinExistence type="predicted"/>
<reference evidence="1" key="1">
    <citation type="journal article" date="2007" name="Environ. Microbiol.">
        <title>Proteorhodopsin photosystem gene clusters exhibit co-evolutionary trends and shared ancestry among diverse marine microbial phyla.</title>
        <authorList>
            <person name="McCarren J."/>
            <person name="Delong E.F."/>
        </authorList>
    </citation>
    <scope>NUCLEOTIDE SEQUENCE</scope>
</reference>
<organism evidence="1">
    <name type="scientific">uncultured marine bacterium HF10_25F10</name>
    <dbReference type="NCBI Taxonomy" id="413068"/>
    <lineage>
        <taxon>Bacteria</taxon>
        <taxon>environmental samples</taxon>
    </lineage>
</organism>
<sequence>MTTAFTQHCGGCPMSPDHAMRQVRVLGDGCAALSLAARANELAGHRLTLVRPRGAPQETDHIWGFWDGPNLAAASRLARKRWHSWSIVTRRGKAVLRSHERPYTALHRLDWTAHCREAARRAGVAILTGGEAATAADQVFDSRPPPVPDDIMLQHFLGLEVRSKRAIFDPDTAILMDFRVDQSRGMHFIYLLPFSATEALVESTLFTPSVCPKSYYRREIVAYLEAHFGLDEFETLRTERGVIPLGILPPRDPSIPGVGGNGGAIRPSSGYAFPFIQKQIDRAIAAACEGRELGFAMPHRRVDLWMDAVLLTVLRHWPEQAPELFLRMGRALDGDEFARFLSGEADLPLRLKVIMAMPKAPFLRGLVRLLAGSRPQRTAEAG</sequence>
<dbReference type="AlphaFoldDB" id="A4GIK1"/>
<dbReference type="EMBL" id="EF100191">
    <property type="protein sequence ID" value="ABL61011.1"/>
    <property type="molecule type" value="Genomic_DNA"/>
</dbReference>
<gene>
    <name evidence="1" type="ORF">ALOHA_HF1025F10.23</name>
</gene>
<name>A4GIK1_9BACT</name>
<reference evidence="1" key="2">
    <citation type="journal article" date="2007" name="Proc. Natl. Acad. Sci. U.S.A.">
        <title>Proteorhodopsin photosystem gene expression enables photophosphorylation in a heterologous host.</title>
        <authorList>
            <person name="Martinez A."/>
            <person name="Bradley A.S."/>
            <person name="Waldbauer J.R."/>
            <person name="Summons R.E."/>
            <person name="Delong E.F."/>
        </authorList>
    </citation>
    <scope>NUCLEOTIDE SEQUENCE</scope>
</reference>
<dbReference type="Pfam" id="PF05834">
    <property type="entry name" value="Lycopene_cycl"/>
    <property type="match status" value="1"/>
</dbReference>